<evidence type="ECO:0000313" key="5">
    <source>
        <dbReference type="Proteomes" id="UP000249046"/>
    </source>
</evidence>
<protein>
    <recommendedName>
        <fullName evidence="3">Glycine zipper 2TM domain-containing protein</fullName>
    </recommendedName>
</protein>
<dbReference type="GO" id="GO:0019867">
    <property type="term" value="C:outer membrane"/>
    <property type="evidence" value="ECO:0007669"/>
    <property type="project" value="InterPro"/>
</dbReference>
<accession>A0A2W5K237</accession>
<proteinExistence type="predicted"/>
<dbReference type="PANTHER" id="PTHR35603:SF2">
    <property type="entry name" value="OUTER MEMBRANE LIPOPROTEIN"/>
    <property type="match status" value="1"/>
</dbReference>
<keyword evidence="2" id="KW-0472">Membrane</keyword>
<gene>
    <name evidence="4" type="ORF">DI564_16810</name>
</gene>
<dbReference type="Pfam" id="PF05433">
    <property type="entry name" value="Rick_17kDa_Anti"/>
    <property type="match status" value="1"/>
</dbReference>
<dbReference type="NCBIfam" id="NF008437">
    <property type="entry name" value="PRK11280.1"/>
    <property type="match status" value="1"/>
</dbReference>
<evidence type="ECO:0000259" key="3">
    <source>
        <dbReference type="Pfam" id="PF05433"/>
    </source>
</evidence>
<dbReference type="EMBL" id="QFPO01000023">
    <property type="protein sequence ID" value="PZQ10019.1"/>
    <property type="molecule type" value="Genomic_DNA"/>
</dbReference>
<sequence length="168" mass="18576">MSQAHAQEAPPYEVGRGDGYDDNVKFVWADVLRVDPIYEQIRSARPREECYETEVEHRDTSNRTGGTVLGAIVGGVLGNTVGKGDGRKAATVAGAVAGGAIGNNIGGRNDRYYTDTETRCRTIHDTVEERRIAGYDVQYRYRGDVFMSRLDYDPGERMRVRVSVTPAD</sequence>
<dbReference type="Proteomes" id="UP000249046">
    <property type="component" value="Unassembled WGS sequence"/>
</dbReference>
<evidence type="ECO:0000313" key="4">
    <source>
        <dbReference type="EMBL" id="PZQ10019.1"/>
    </source>
</evidence>
<dbReference type="InterPro" id="IPR008816">
    <property type="entry name" value="Gly_zipper_2TM_dom"/>
</dbReference>
<name>A0A2W5K237_9GAMM</name>
<dbReference type="PANTHER" id="PTHR35603">
    <property type="match status" value="1"/>
</dbReference>
<dbReference type="AlphaFoldDB" id="A0A2W5K237"/>
<evidence type="ECO:0000256" key="2">
    <source>
        <dbReference type="ARBA" id="ARBA00023136"/>
    </source>
</evidence>
<dbReference type="InterPro" id="IPR051407">
    <property type="entry name" value="Bact_OM_lipoprot/Surf_antigen"/>
</dbReference>
<comment type="caution">
    <text evidence="4">The sequence shown here is derived from an EMBL/GenBank/DDBJ whole genome shotgun (WGS) entry which is preliminary data.</text>
</comment>
<feature type="domain" description="Glycine zipper 2TM" evidence="3">
    <location>
        <begin position="65"/>
        <end position="106"/>
    </location>
</feature>
<organism evidence="4 5">
    <name type="scientific">Rhodanobacter denitrificans</name>
    <dbReference type="NCBI Taxonomy" id="666685"/>
    <lineage>
        <taxon>Bacteria</taxon>
        <taxon>Pseudomonadati</taxon>
        <taxon>Pseudomonadota</taxon>
        <taxon>Gammaproteobacteria</taxon>
        <taxon>Lysobacterales</taxon>
        <taxon>Rhodanobacteraceae</taxon>
        <taxon>Rhodanobacter</taxon>
    </lineage>
</organism>
<evidence type="ECO:0000256" key="1">
    <source>
        <dbReference type="ARBA" id="ARBA00004370"/>
    </source>
</evidence>
<reference evidence="4 5" key="1">
    <citation type="submission" date="2017-08" db="EMBL/GenBank/DDBJ databases">
        <title>Infants hospitalized years apart are colonized by the same room-sourced microbial strains.</title>
        <authorList>
            <person name="Brooks B."/>
            <person name="Olm M.R."/>
            <person name="Firek B.A."/>
            <person name="Baker R."/>
            <person name="Thomas B.C."/>
            <person name="Morowitz M.J."/>
            <person name="Banfield J.F."/>
        </authorList>
    </citation>
    <scope>NUCLEOTIDE SEQUENCE [LARGE SCALE GENOMIC DNA]</scope>
    <source>
        <strain evidence="4">S2_005_003_R2_42</strain>
    </source>
</reference>
<comment type="subcellular location">
    <subcellularLocation>
        <location evidence="1">Membrane</location>
    </subcellularLocation>
</comment>